<dbReference type="Proteomes" id="UP000199391">
    <property type="component" value="Unassembled WGS sequence"/>
</dbReference>
<evidence type="ECO:0000256" key="3">
    <source>
        <dbReference type="ARBA" id="ARBA00023163"/>
    </source>
</evidence>
<keyword evidence="3" id="KW-0804">Transcription</keyword>
<dbReference type="SMART" id="SM00342">
    <property type="entry name" value="HTH_ARAC"/>
    <property type="match status" value="1"/>
</dbReference>
<evidence type="ECO:0000313" key="6">
    <source>
        <dbReference type="Proteomes" id="UP000199391"/>
    </source>
</evidence>
<accession>A0A1I7LCF0</accession>
<evidence type="ECO:0000256" key="1">
    <source>
        <dbReference type="ARBA" id="ARBA00023015"/>
    </source>
</evidence>
<keyword evidence="6" id="KW-1185">Reference proteome</keyword>
<name>A0A1I7LCF0_9BURK</name>
<dbReference type="InterPro" id="IPR018062">
    <property type="entry name" value="HTH_AraC-typ_CS"/>
</dbReference>
<keyword evidence="2" id="KW-0238">DNA-binding</keyword>
<evidence type="ECO:0000256" key="2">
    <source>
        <dbReference type="ARBA" id="ARBA00023125"/>
    </source>
</evidence>
<dbReference type="InterPro" id="IPR050204">
    <property type="entry name" value="AraC_XylS_family_regulators"/>
</dbReference>
<evidence type="ECO:0000259" key="4">
    <source>
        <dbReference type="PROSITE" id="PS01124"/>
    </source>
</evidence>
<feature type="domain" description="HTH araC/xylS-type" evidence="4">
    <location>
        <begin position="166"/>
        <end position="267"/>
    </location>
</feature>
<dbReference type="Gene3D" id="1.10.10.60">
    <property type="entry name" value="Homeodomain-like"/>
    <property type="match status" value="1"/>
</dbReference>
<evidence type="ECO:0000313" key="5">
    <source>
        <dbReference type="EMBL" id="SFV07194.1"/>
    </source>
</evidence>
<dbReference type="RefSeq" id="WP_093558048.1">
    <property type="nucleotide sequence ID" value="NZ_FPBO01000026.1"/>
</dbReference>
<dbReference type="STRING" id="1035707.SAMN05216552_102668"/>
<sequence>MTSLLKVRDRPKGVVNPAAAKKAFRLERYLPAPDLAAVVEYFWLVEWRLPDGASHVQRTLPSPCIHLVFDQGRTAVFGVMTGAFEYTQRGSGRVLGVRFRPGAFRAMLGKPVQTITDQTLRLSALFDCDEAQVEHAVLSAPDDAGMVAAASALIRRVLPPADPQVARIEAILKIVGETPGLTRVEELAERAQLSMRRLQILFKEYVGINPKWVIRRNRLLDAADQLSSGVEVNLSELALALGYYDQAHFTSDFEKLVGKPPADYRRSCLAQGGDVTV</sequence>
<dbReference type="PROSITE" id="PS00041">
    <property type="entry name" value="HTH_ARAC_FAMILY_1"/>
    <property type="match status" value="2"/>
</dbReference>
<dbReference type="InterPro" id="IPR018060">
    <property type="entry name" value="HTH_AraC"/>
</dbReference>
<reference evidence="6" key="1">
    <citation type="submission" date="2016-10" db="EMBL/GenBank/DDBJ databases">
        <authorList>
            <person name="Varghese N."/>
            <person name="Submissions S."/>
        </authorList>
    </citation>
    <scope>NUCLEOTIDE SEQUENCE [LARGE SCALE GENOMIC DNA]</scope>
    <source>
        <strain evidence="6">CGMCC 1.11014</strain>
    </source>
</reference>
<dbReference type="AlphaFoldDB" id="A0A1I7LCF0"/>
<keyword evidence="1" id="KW-0805">Transcription regulation</keyword>
<dbReference type="Pfam" id="PF20240">
    <property type="entry name" value="DUF6597"/>
    <property type="match status" value="1"/>
</dbReference>
<protein>
    <submittedName>
        <fullName evidence="5">Transcriptional regulator, AraC family</fullName>
    </submittedName>
</protein>
<dbReference type="PANTHER" id="PTHR46796:SF13">
    <property type="entry name" value="HTH-TYPE TRANSCRIPTIONAL ACTIVATOR RHAS"/>
    <property type="match status" value="1"/>
</dbReference>
<dbReference type="PROSITE" id="PS01124">
    <property type="entry name" value="HTH_ARAC_FAMILY_2"/>
    <property type="match status" value="1"/>
</dbReference>
<dbReference type="GO" id="GO:0043565">
    <property type="term" value="F:sequence-specific DNA binding"/>
    <property type="evidence" value="ECO:0007669"/>
    <property type="project" value="InterPro"/>
</dbReference>
<organism evidence="5 6">
    <name type="scientific">Pseudoduganella namucuonensis</name>
    <dbReference type="NCBI Taxonomy" id="1035707"/>
    <lineage>
        <taxon>Bacteria</taxon>
        <taxon>Pseudomonadati</taxon>
        <taxon>Pseudomonadota</taxon>
        <taxon>Betaproteobacteria</taxon>
        <taxon>Burkholderiales</taxon>
        <taxon>Oxalobacteraceae</taxon>
        <taxon>Telluria group</taxon>
        <taxon>Pseudoduganella</taxon>
    </lineage>
</organism>
<dbReference type="InterPro" id="IPR046532">
    <property type="entry name" value="DUF6597"/>
</dbReference>
<dbReference type="PANTHER" id="PTHR46796">
    <property type="entry name" value="HTH-TYPE TRANSCRIPTIONAL ACTIVATOR RHAS-RELATED"/>
    <property type="match status" value="1"/>
</dbReference>
<dbReference type="OrthoDB" id="9809338at2"/>
<dbReference type="EMBL" id="FPBO01000026">
    <property type="protein sequence ID" value="SFV07194.1"/>
    <property type="molecule type" value="Genomic_DNA"/>
</dbReference>
<proteinExistence type="predicted"/>
<dbReference type="Pfam" id="PF12833">
    <property type="entry name" value="HTH_18"/>
    <property type="match status" value="1"/>
</dbReference>
<dbReference type="InterPro" id="IPR009057">
    <property type="entry name" value="Homeodomain-like_sf"/>
</dbReference>
<gene>
    <name evidence="5" type="ORF">SAMN05216552_102668</name>
</gene>
<dbReference type="GO" id="GO:0003700">
    <property type="term" value="F:DNA-binding transcription factor activity"/>
    <property type="evidence" value="ECO:0007669"/>
    <property type="project" value="InterPro"/>
</dbReference>
<dbReference type="SUPFAM" id="SSF46689">
    <property type="entry name" value="Homeodomain-like"/>
    <property type="match status" value="1"/>
</dbReference>